<keyword evidence="2" id="KW-1185">Reference proteome</keyword>
<protein>
    <submittedName>
        <fullName evidence="1">GNAT family N-acetyltransferase</fullName>
    </submittedName>
</protein>
<dbReference type="Gene3D" id="3.40.630.30">
    <property type="match status" value="1"/>
</dbReference>
<dbReference type="InterPro" id="IPR016181">
    <property type="entry name" value="Acyl_CoA_acyltransferase"/>
</dbReference>
<accession>A0A4R5FSY3</accession>
<comment type="caution">
    <text evidence="1">The sequence shown here is derived from an EMBL/GenBank/DDBJ whole genome shotgun (WGS) entry which is preliminary data.</text>
</comment>
<keyword evidence="1" id="KW-0808">Transferase</keyword>
<evidence type="ECO:0000313" key="2">
    <source>
        <dbReference type="Proteomes" id="UP000295136"/>
    </source>
</evidence>
<dbReference type="EMBL" id="SMLD01000019">
    <property type="protein sequence ID" value="TDE56523.1"/>
    <property type="molecule type" value="Genomic_DNA"/>
</dbReference>
<reference evidence="1 2" key="1">
    <citation type="submission" date="2019-03" db="EMBL/GenBank/DDBJ databases">
        <title>Draft genome sequences of novel Actinobacteria.</title>
        <authorList>
            <person name="Sahin N."/>
            <person name="Ay H."/>
            <person name="Saygin H."/>
        </authorList>
    </citation>
    <scope>NUCLEOTIDE SEQUENCE [LARGE SCALE GENOMIC DNA]</scope>
    <source>
        <strain evidence="1 2">6K102</strain>
    </source>
</reference>
<gene>
    <name evidence="1" type="ORF">E1295_10170</name>
</gene>
<name>A0A4R5FSY3_9ACTN</name>
<dbReference type="AlphaFoldDB" id="A0A4R5FSY3"/>
<sequence>MTYDVRPARAEDLDGARSVMLDTFYHDLGYGYRPEWHRDVIELEEVYLRRPRHALFVAVHDGQVIGTTAVRAQGPRHP</sequence>
<proteinExistence type="predicted"/>
<organism evidence="1 2">
    <name type="scientific">Nonomuraea mesophila</name>
    <dbReference type="NCBI Taxonomy" id="2530382"/>
    <lineage>
        <taxon>Bacteria</taxon>
        <taxon>Bacillati</taxon>
        <taxon>Actinomycetota</taxon>
        <taxon>Actinomycetes</taxon>
        <taxon>Streptosporangiales</taxon>
        <taxon>Streptosporangiaceae</taxon>
        <taxon>Nonomuraea</taxon>
    </lineage>
</organism>
<dbReference type="SUPFAM" id="SSF55729">
    <property type="entry name" value="Acyl-CoA N-acyltransferases (Nat)"/>
    <property type="match status" value="1"/>
</dbReference>
<feature type="non-terminal residue" evidence="1">
    <location>
        <position position="78"/>
    </location>
</feature>
<dbReference type="Proteomes" id="UP000295136">
    <property type="component" value="Unassembled WGS sequence"/>
</dbReference>
<evidence type="ECO:0000313" key="1">
    <source>
        <dbReference type="EMBL" id="TDE56523.1"/>
    </source>
</evidence>
<dbReference type="GO" id="GO:0016740">
    <property type="term" value="F:transferase activity"/>
    <property type="evidence" value="ECO:0007669"/>
    <property type="project" value="UniProtKB-KW"/>
</dbReference>